<protein>
    <recommendedName>
        <fullName evidence="3">Phage major tail protein 2</fullName>
    </recommendedName>
</protein>
<gene>
    <name evidence="1" type="ORF">LGQ03_07195</name>
</gene>
<dbReference type="RefSeq" id="WP_226747851.1">
    <property type="nucleotide sequence ID" value="NZ_JAJATZ010000003.1"/>
</dbReference>
<evidence type="ECO:0000313" key="1">
    <source>
        <dbReference type="EMBL" id="MCB5199021.1"/>
    </source>
</evidence>
<evidence type="ECO:0008006" key="3">
    <source>
        <dbReference type="Google" id="ProtNLM"/>
    </source>
</evidence>
<keyword evidence="2" id="KW-1185">Reference proteome</keyword>
<organism evidence="1 2">
    <name type="scientific">Loktanella gaetbuli</name>
    <dbReference type="NCBI Taxonomy" id="2881335"/>
    <lineage>
        <taxon>Bacteria</taxon>
        <taxon>Pseudomonadati</taxon>
        <taxon>Pseudomonadota</taxon>
        <taxon>Alphaproteobacteria</taxon>
        <taxon>Rhodobacterales</taxon>
        <taxon>Roseobacteraceae</taxon>
        <taxon>Loktanella</taxon>
    </lineage>
</organism>
<dbReference type="EMBL" id="JAJATZ010000003">
    <property type="protein sequence ID" value="MCB5199021.1"/>
    <property type="molecule type" value="Genomic_DNA"/>
</dbReference>
<proteinExistence type="predicted"/>
<accession>A0ABS8BU31</accession>
<evidence type="ECO:0000313" key="2">
    <source>
        <dbReference type="Proteomes" id="UP001138961"/>
    </source>
</evidence>
<reference evidence="1" key="1">
    <citation type="submission" date="2021-10" db="EMBL/GenBank/DDBJ databases">
        <title>Loktanella gaetbuli sp. nov., isolated from a tidal flat.</title>
        <authorList>
            <person name="Park S."/>
            <person name="Yoon J.-H."/>
        </authorList>
    </citation>
    <scope>NUCLEOTIDE SEQUENCE</scope>
    <source>
        <strain evidence="1">TSTF-M6</strain>
    </source>
</reference>
<dbReference type="Proteomes" id="UP001138961">
    <property type="component" value="Unassembled WGS sequence"/>
</dbReference>
<comment type="caution">
    <text evidence="1">The sequence shown here is derived from an EMBL/GenBank/DDBJ whole genome shotgun (WGS) entry which is preliminary data.</text>
</comment>
<sequence>MARHSGKNGMVKFDAGTQVTVTALTGWDIEESMSTSDTTAAFDDWESHDVTQKAWKGSIKMNADHGSDGQTLRAGDQLEFEGYTEGDGVGKTFYSGLVTIESHGVDSSYNGTVTRSYSIKGQGPLSIATVQA</sequence>
<name>A0ABS8BU31_9RHOB</name>